<dbReference type="EMBL" id="JACAZI010000007">
    <property type="protein sequence ID" value="KAF7356171.1"/>
    <property type="molecule type" value="Genomic_DNA"/>
</dbReference>
<dbReference type="OrthoDB" id="3223806at2759"/>
<keyword evidence="2" id="KW-1185">Reference proteome</keyword>
<reference evidence="1" key="1">
    <citation type="submission" date="2020-05" db="EMBL/GenBank/DDBJ databases">
        <title>Mycena genomes resolve the evolution of fungal bioluminescence.</title>
        <authorList>
            <person name="Tsai I.J."/>
        </authorList>
    </citation>
    <scope>NUCLEOTIDE SEQUENCE</scope>
    <source>
        <strain evidence="1">CCC161011</strain>
    </source>
</reference>
<sequence length="172" mass="19485">MYELEGTYPNRKSISSNIIKPIEHSKTLYEAAILSDTGARYGFKICNSMSQDLFAYLFYFNPAKLTVKAWYLSDVVQKGPLHKKQGKAKGEVREGLDGEPAFYFTLPSGMPSDCGYVKLFVSTDYLDLAWIEQKKFPLDFASGIGRMDGHRECFQIRDWDALTVVVRTLEAA</sequence>
<accession>A0A8H7D206</accession>
<protein>
    <submittedName>
        <fullName evidence="1">DUF2235 domain-containing protein</fullName>
    </submittedName>
</protein>
<comment type="caution">
    <text evidence="1">The sequence shown here is derived from an EMBL/GenBank/DDBJ whole genome shotgun (WGS) entry which is preliminary data.</text>
</comment>
<dbReference type="AlphaFoldDB" id="A0A8H7D206"/>
<evidence type="ECO:0000313" key="1">
    <source>
        <dbReference type="EMBL" id="KAF7356171.1"/>
    </source>
</evidence>
<evidence type="ECO:0000313" key="2">
    <source>
        <dbReference type="Proteomes" id="UP000620124"/>
    </source>
</evidence>
<name>A0A8H7D206_9AGAR</name>
<gene>
    <name evidence="1" type="ORF">MVEN_00947800</name>
</gene>
<proteinExistence type="predicted"/>
<organism evidence="1 2">
    <name type="scientific">Mycena venus</name>
    <dbReference type="NCBI Taxonomy" id="2733690"/>
    <lineage>
        <taxon>Eukaryota</taxon>
        <taxon>Fungi</taxon>
        <taxon>Dikarya</taxon>
        <taxon>Basidiomycota</taxon>
        <taxon>Agaricomycotina</taxon>
        <taxon>Agaricomycetes</taxon>
        <taxon>Agaricomycetidae</taxon>
        <taxon>Agaricales</taxon>
        <taxon>Marasmiineae</taxon>
        <taxon>Mycenaceae</taxon>
        <taxon>Mycena</taxon>
    </lineage>
</organism>
<dbReference type="Proteomes" id="UP000620124">
    <property type="component" value="Unassembled WGS sequence"/>
</dbReference>